<dbReference type="AlphaFoldDB" id="X1NBF8"/>
<accession>X1NBF8</accession>
<evidence type="ECO:0000313" key="1">
    <source>
        <dbReference type="EMBL" id="GAI27491.1"/>
    </source>
</evidence>
<name>X1NBF8_9ZZZZ</name>
<proteinExistence type="predicted"/>
<sequence>LERADIVIEPQLTNIGYGDFHRIRDCITQGELAAQESISKIKKQLE</sequence>
<dbReference type="EMBL" id="BARV01016477">
    <property type="protein sequence ID" value="GAI27491.1"/>
    <property type="molecule type" value="Genomic_DNA"/>
</dbReference>
<feature type="non-terminal residue" evidence="1">
    <location>
        <position position="1"/>
    </location>
</feature>
<reference evidence="1" key="1">
    <citation type="journal article" date="2014" name="Front. Microbiol.">
        <title>High frequency of phylogenetically diverse reductive dehalogenase-homologous genes in deep subseafloor sedimentary metagenomes.</title>
        <authorList>
            <person name="Kawai M."/>
            <person name="Futagami T."/>
            <person name="Toyoda A."/>
            <person name="Takaki Y."/>
            <person name="Nishi S."/>
            <person name="Hori S."/>
            <person name="Arai W."/>
            <person name="Tsubouchi T."/>
            <person name="Morono Y."/>
            <person name="Uchiyama I."/>
            <person name="Ito T."/>
            <person name="Fujiyama A."/>
            <person name="Inagaki F."/>
            <person name="Takami H."/>
        </authorList>
    </citation>
    <scope>NUCLEOTIDE SEQUENCE</scope>
    <source>
        <strain evidence="1">Expedition CK06-06</strain>
    </source>
</reference>
<comment type="caution">
    <text evidence="1">The sequence shown here is derived from an EMBL/GenBank/DDBJ whole genome shotgun (WGS) entry which is preliminary data.</text>
</comment>
<gene>
    <name evidence="1" type="ORF">S06H3_28265</name>
</gene>
<organism evidence="1">
    <name type="scientific">marine sediment metagenome</name>
    <dbReference type="NCBI Taxonomy" id="412755"/>
    <lineage>
        <taxon>unclassified sequences</taxon>
        <taxon>metagenomes</taxon>
        <taxon>ecological metagenomes</taxon>
    </lineage>
</organism>
<protein>
    <submittedName>
        <fullName evidence="1">Uncharacterized protein</fullName>
    </submittedName>
</protein>